<dbReference type="Pfam" id="PF01638">
    <property type="entry name" value="HxlR"/>
    <property type="match status" value="1"/>
</dbReference>
<dbReference type="SUPFAM" id="SSF46785">
    <property type="entry name" value="Winged helix' DNA-binding domain"/>
    <property type="match status" value="1"/>
</dbReference>
<dbReference type="RefSeq" id="WP_211634484.1">
    <property type="nucleotide sequence ID" value="NZ_CP073100.1"/>
</dbReference>
<dbReference type="PROSITE" id="PS51118">
    <property type="entry name" value="HTH_HXLR"/>
    <property type="match status" value="1"/>
</dbReference>
<evidence type="ECO:0000256" key="2">
    <source>
        <dbReference type="ARBA" id="ARBA00023125"/>
    </source>
</evidence>
<keyword evidence="6" id="KW-1185">Reference proteome</keyword>
<evidence type="ECO:0000256" key="3">
    <source>
        <dbReference type="ARBA" id="ARBA00023163"/>
    </source>
</evidence>
<protein>
    <submittedName>
        <fullName evidence="5">Helix-turn-helix transcriptional regulator</fullName>
    </submittedName>
</protein>
<dbReference type="EMBL" id="CP073100">
    <property type="protein sequence ID" value="QUE53140.1"/>
    <property type="molecule type" value="Genomic_DNA"/>
</dbReference>
<feature type="domain" description="HTH hxlR-type" evidence="4">
    <location>
        <begin position="6"/>
        <end position="104"/>
    </location>
</feature>
<dbReference type="Gene3D" id="1.10.10.10">
    <property type="entry name" value="Winged helix-like DNA-binding domain superfamily/Winged helix DNA-binding domain"/>
    <property type="match status" value="1"/>
</dbReference>
<evidence type="ECO:0000259" key="4">
    <source>
        <dbReference type="PROSITE" id="PS51118"/>
    </source>
</evidence>
<gene>
    <name evidence="5" type="ORF">KBB96_09630</name>
</gene>
<dbReference type="KEGG" id="lamb:KBB96_09630"/>
<dbReference type="InterPro" id="IPR002577">
    <property type="entry name" value="HTH_HxlR"/>
</dbReference>
<dbReference type="InterPro" id="IPR036388">
    <property type="entry name" value="WH-like_DNA-bd_sf"/>
</dbReference>
<dbReference type="GO" id="GO:0003677">
    <property type="term" value="F:DNA binding"/>
    <property type="evidence" value="ECO:0007669"/>
    <property type="project" value="UniProtKB-KW"/>
</dbReference>
<dbReference type="PANTHER" id="PTHR33204:SF29">
    <property type="entry name" value="TRANSCRIPTIONAL REGULATOR"/>
    <property type="match status" value="1"/>
</dbReference>
<keyword evidence="1" id="KW-0805">Transcription regulation</keyword>
<dbReference type="PANTHER" id="PTHR33204">
    <property type="entry name" value="TRANSCRIPTIONAL REGULATOR, MARR FAMILY"/>
    <property type="match status" value="1"/>
</dbReference>
<evidence type="ECO:0000313" key="6">
    <source>
        <dbReference type="Proteomes" id="UP000676169"/>
    </source>
</evidence>
<keyword evidence="3" id="KW-0804">Transcription</keyword>
<name>A0A975PH16_9BACT</name>
<sequence length="113" mass="13119">MKHDQCPVMRTLEVMGGKWKPIILHYLDEGPRRTGELGRLIPQASGKMLTQQLRELERDGIVRRKIYREVPPKVEYSLTPRGESLRPIIRAMCEWAKVNPREGRRRDRAGSDG</sequence>
<dbReference type="AlphaFoldDB" id="A0A975PH16"/>
<dbReference type="InterPro" id="IPR036390">
    <property type="entry name" value="WH_DNA-bd_sf"/>
</dbReference>
<keyword evidence="2" id="KW-0238">DNA-binding</keyword>
<proteinExistence type="predicted"/>
<evidence type="ECO:0000313" key="5">
    <source>
        <dbReference type="EMBL" id="QUE53140.1"/>
    </source>
</evidence>
<dbReference type="Proteomes" id="UP000676169">
    <property type="component" value="Chromosome"/>
</dbReference>
<reference evidence="5" key="1">
    <citation type="submission" date="2021-04" db="EMBL/GenBank/DDBJ databases">
        <title>Luteolibacter sp. 32A isolated from the skin of an Anderson's salamander (Ambystoma andersonii).</title>
        <authorList>
            <person name="Spergser J."/>
            <person name="Busse H.-J."/>
        </authorList>
    </citation>
    <scope>NUCLEOTIDE SEQUENCE</scope>
    <source>
        <strain evidence="5">32A</strain>
    </source>
</reference>
<accession>A0A975PH16</accession>
<evidence type="ECO:0000256" key="1">
    <source>
        <dbReference type="ARBA" id="ARBA00023015"/>
    </source>
</evidence>
<organism evidence="5 6">
    <name type="scientific">Luteolibacter ambystomatis</name>
    <dbReference type="NCBI Taxonomy" id="2824561"/>
    <lineage>
        <taxon>Bacteria</taxon>
        <taxon>Pseudomonadati</taxon>
        <taxon>Verrucomicrobiota</taxon>
        <taxon>Verrucomicrobiia</taxon>
        <taxon>Verrucomicrobiales</taxon>
        <taxon>Verrucomicrobiaceae</taxon>
        <taxon>Luteolibacter</taxon>
    </lineage>
</organism>